<dbReference type="InterPro" id="IPR036259">
    <property type="entry name" value="MFS_trans_sf"/>
</dbReference>
<dbReference type="PANTHER" id="PTHR23503:SF22">
    <property type="entry name" value="SOLUTE CARRIER FAMILY 2, FACILITATED GLUCOSE TRANSPORTER MEMBER 11"/>
    <property type="match status" value="1"/>
</dbReference>
<keyword evidence="4 5" id="KW-0472">Membrane</keyword>
<reference evidence="6" key="1">
    <citation type="submission" date="2023-07" db="EMBL/GenBank/DDBJ databases">
        <authorList>
            <person name="Stuckert A."/>
        </authorList>
    </citation>
    <scope>NUCLEOTIDE SEQUENCE</scope>
</reference>
<feature type="transmembrane region" description="Helical" evidence="5">
    <location>
        <begin position="123"/>
        <end position="143"/>
    </location>
</feature>
<dbReference type="InterPro" id="IPR045263">
    <property type="entry name" value="GLUT"/>
</dbReference>
<comment type="caution">
    <text evidence="6">The sequence shown here is derived from an EMBL/GenBank/DDBJ whole genome shotgun (WGS) entry which is preliminary data.</text>
</comment>
<evidence type="ECO:0000256" key="5">
    <source>
        <dbReference type="SAM" id="Phobius"/>
    </source>
</evidence>
<feature type="transmembrane region" description="Helical" evidence="5">
    <location>
        <begin position="92"/>
        <end position="111"/>
    </location>
</feature>
<organism evidence="6 7">
    <name type="scientific">Ranitomeya imitator</name>
    <name type="common">mimic poison frog</name>
    <dbReference type="NCBI Taxonomy" id="111125"/>
    <lineage>
        <taxon>Eukaryota</taxon>
        <taxon>Metazoa</taxon>
        <taxon>Chordata</taxon>
        <taxon>Craniata</taxon>
        <taxon>Vertebrata</taxon>
        <taxon>Euteleostomi</taxon>
        <taxon>Amphibia</taxon>
        <taxon>Batrachia</taxon>
        <taxon>Anura</taxon>
        <taxon>Neobatrachia</taxon>
        <taxon>Hyloidea</taxon>
        <taxon>Dendrobatidae</taxon>
        <taxon>Dendrobatinae</taxon>
        <taxon>Ranitomeya</taxon>
    </lineage>
</organism>
<sequence length="230" mass="25713">MSILCADSAAFYTCSSIGIRRWNPHKNHWKSVGNPQGWVLLLTMCAAGIGGTLQYGYNLTIINAPTNHIQKFVNATWRERYGSELDSWKITLIWSIIVSVFPLGGFMGALLAGPMAIRLGRLWTYPFCAFYVCPAYQYELILSCWKLWEADLPSTPLVRKKSLLFNNIFIILSAIFCGFSRYAKSFEMIILGRILAGVNSGYIGGLSTALQNAVDKALMLVGLAYLRFWG</sequence>
<evidence type="ECO:0000313" key="6">
    <source>
        <dbReference type="EMBL" id="CAJ0930320.1"/>
    </source>
</evidence>
<dbReference type="InterPro" id="IPR005828">
    <property type="entry name" value="MFS_sugar_transport-like"/>
</dbReference>
<dbReference type="Pfam" id="PF00083">
    <property type="entry name" value="Sugar_tr"/>
    <property type="match status" value="2"/>
</dbReference>
<evidence type="ECO:0000313" key="7">
    <source>
        <dbReference type="Proteomes" id="UP001176940"/>
    </source>
</evidence>
<comment type="subcellular location">
    <subcellularLocation>
        <location evidence="1">Membrane</location>
        <topology evidence="1">Multi-pass membrane protein</topology>
    </subcellularLocation>
</comment>
<dbReference type="Gene3D" id="1.20.1250.20">
    <property type="entry name" value="MFS general substrate transporter like domains"/>
    <property type="match status" value="2"/>
</dbReference>
<protein>
    <recommendedName>
        <fullName evidence="8">Major facilitator superfamily (MFS) profile domain-containing protein</fullName>
    </recommendedName>
</protein>
<keyword evidence="7" id="KW-1185">Reference proteome</keyword>
<name>A0ABN9L0N6_9NEOB</name>
<dbReference type="PANTHER" id="PTHR23503">
    <property type="entry name" value="SOLUTE CARRIER FAMILY 2"/>
    <property type="match status" value="1"/>
</dbReference>
<feature type="transmembrane region" description="Helical" evidence="5">
    <location>
        <begin position="38"/>
        <end position="57"/>
    </location>
</feature>
<evidence type="ECO:0000256" key="1">
    <source>
        <dbReference type="ARBA" id="ARBA00004141"/>
    </source>
</evidence>
<dbReference type="EMBL" id="CAUEEQ010006612">
    <property type="protein sequence ID" value="CAJ0930320.1"/>
    <property type="molecule type" value="Genomic_DNA"/>
</dbReference>
<keyword evidence="2 5" id="KW-0812">Transmembrane</keyword>
<accession>A0ABN9L0N6</accession>
<keyword evidence="3 5" id="KW-1133">Transmembrane helix</keyword>
<gene>
    <name evidence="6" type="ORF">RIMI_LOCUS4182860</name>
</gene>
<evidence type="ECO:0000256" key="2">
    <source>
        <dbReference type="ARBA" id="ARBA00022692"/>
    </source>
</evidence>
<evidence type="ECO:0000256" key="4">
    <source>
        <dbReference type="ARBA" id="ARBA00023136"/>
    </source>
</evidence>
<feature type="transmembrane region" description="Helical" evidence="5">
    <location>
        <begin position="163"/>
        <end position="183"/>
    </location>
</feature>
<evidence type="ECO:0000256" key="3">
    <source>
        <dbReference type="ARBA" id="ARBA00022989"/>
    </source>
</evidence>
<evidence type="ECO:0008006" key="8">
    <source>
        <dbReference type="Google" id="ProtNLM"/>
    </source>
</evidence>
<proteinExistence type="predicted"/>
<dbReference type="Proteomes" id="UP001176940">
    <property type="component" value="Unassembled WGS sequence"/>
</dbReference>